<keyword evidence="6 13" id="KW-0808">Transferase</keyword>
<protein>
    <recommendedName>
        <fullName evidence="9">Probable succinyl-CoA:3-ketoacid coenzyme A transferase subunit B</fullName>
        <ecNumber evidence="5">2.8.3.5</ecNumber>
    </recommendedName>
    <alternativeName>
        <fullName evidence="11">OXCT B</fullName>
    </alternativeName>
    <alternativeName>
        <fullName evidence="10">Succinyl-CoA:3-oxoacid CoA-transferase</fullName>
    </alternativeName>
</protein>
<evidence type="ECO:0000256" key="12">
    <source>
        <dbReference type="PIRSR" id="PIRSR000858-1"/>
    </source>
</evidence>
<evidence type="ECO:0000256" key="7">
    <source>
        <dbReference type="ARBA" id="ARBA00022946"/>
    </source>
</evidence>
<comment type="similarity">
    <text evidence="4">Belongs to the 3-oxoacid CoA-transferase family.</text>
</comment>
<name>A0A2K4Y569_9MYCO</name>
<evidence type="ECO:0000256" key="6">
    <source>
        <dbReference type="ARBA" id="ARBA00022679"/>
    </source>
</evidence>
<proteinExistence type="inferred from homology"/>
<dbReference type="PANTHER" id="PTHR13707:SF60">
    <property type="entry name" value="ACETATE COA-TRANSFERASE SUBUNIT ALPHA"/>
    <property type="match status" value="1"/>
</dbReference>
<dbReference type="InterPro" id="IPR004163">
    <property type="entry name" value="CoA_transf_BS"/>
</dbReference>
<dbReference type="PROSITE" id="PS01274">
    <property type="entry name" value="COA_TRANSF_2"/>
    <property type="match status" value="1"/>
</dbReference>
<dbReference type="Proteomes" id="UP000236318">
    <property type="component" value="Unassembled WGS sequence"/>
</dbReference>
<dbReference type="PROSITE" id="PS01273">
    <property type="entry name" value="COA_TRANSF_1"/>
    <property type="match status" value="1"/>
</dbReference>
<keyword evidence="14" id="KW-1185">Reference proteome</keyword>
<dbReference type="UniPathway" id="UPA00929">
    <property type="reaction ID" value="UER00894"/>
</dbReference>
<dbReference type="SMART" id="SM00882">
    <property type="entry name" value="CoA_trans"/>
    <property type="match status" value="2"/>
</dbReference>
<evidence type="ECO:0000313" key="14">
    <source>
        <dbReference type="Proteomes" id="UP000236318"/>
    </source>
</evidence>
<reference evidence="13" key="1">
    <citation type="submission" date="2018-01" db="EMBL/GenBank/DDBJ databases">
        <authorList>
            <consortium name="Urmite Genomes"/>
        </authorList>
    </citation>
    <scope>NUCLEOTIDE SEQUENCE [LARGE SCALE GENOMIC DNA]</scope>
    <source>
        <strain evidence="13">AFP003</strain>
    </source>
</reference>
<comment type="similarity">
    <text evidence="2">Belongs to the 3-oxoacid CoA-transferase subunit A family.</text>
</comment>
<evidence type="ECO:0000256" key="2">
    <source>
        <dbReference type="ARBA" id="ARBA00005612"/>
    </source>
</evidence>
<evidence type="ECO:0000256" key="9">
    <source>
        <dbReference type="ARBA" id="ARBA00072796"/>
    </source>
</evidence>
<evidence type="ECO:0000256" key="10">
    <source>
        <dbReference type="ARBA" id="ARBA00081138"/>
    </source>
</evidence>
<evidence type="ECO:0000256" key="4">
    <source>
        <dbReference type="ARBA" id="ARBA00007154"/>
    </source>
</evidence>
<evidence type="ECO:0000256" key="11">
    <source>
        <dbReference type="ARBA" id="ARBA00081146"/>
    </source>
</evidence>
<evidence type="ECO:0000256" key="5">
    <source>
        <dbReference type="ARBA" id="ARBA00012490"/>
    </source>
</evidence>
<organism evidence="13 14">
    <name type="scientific">Mycobacterium ahvazicum</name>
    <dbReference type="NCBI Taxonomy" id="1964395"/>
    <lineage>
        <taxon>Bacteria</taxon>
        <taxon>Bacillati</taxon>
        <taxon>Actinomycetota</taxon>
        <taxon>Actinomycetes</taxon>
        <taxon>Mycobacteriales</taxon>
        <taxon>Mycobacteriaceae</taxon>
        <taxon>Mycobacterium</taxon>
        <taxon>Mycobacterium simiae complex</taxon>
    </lineage>
</organism>
<dbReference type="GO" id="GO:0008260">
    <property type="term" value="F:succinyl-CoA:3-oxo-acid CoA-transferase activity"/>
    <property type="evidence" value="ECO:0007669"/>
    <property type="project" value="UniProtKB-EC"/>
</dbReference>
<accession>A0A2K4Y569</accession>
<comment type="similarity">
    <text evidence="3">Belongs to the 3-oxoacid CoA-transferase subunit B family.</text>
</comment>
<dbReference type="GO" id="GO:0046952">
    <property type="term" value="P:ketone body catabolic process"/>
    <property type="evidence" value="ECO:0007669"/>
    <property type="project" value="InterPro"/>
</dbReference>
<dbReference type="Pfam" id="PF01144">
    <property type="entry name" value="CoA_trans"/>
    <property type="match status" value="2"/>
</dbReference>
<gene>
    <name evidence="13" type="ORF">MAAFP003_565</name>
</gene>
<evidence type="ECO:0000256" key="8">
    <source>
        <dbReference type="ARBA" id="ARBA00065483"/>
    </source>
</evidence>
<dbReference type="InterPro" id="IPR014388">
    <property type="entry name" value="3-oxoacid_CoA-transferase"/>
</dbReference>
<dbReference type="NCBIfam" id="TIGR02429">
    <property type="entry name" value="pcaI_scoA_fam"/>
    <property type="match status" value="1"/>
</dbReference>
<dbReference type="InterPro" id="IPR012791">
    <property type="entry name" value="3-oxoacid_CoA-transf_B"/>
</dbReference>
<comment type="caution">
    <text evidence="13">The sequence shown here is derived from an EMBL/GenBank/DDBJ whole genome shotgun (WGS) entry which is preliminary data.</text>
</comment>
<comment type="subunit">
    <text evidence="8">Heterodimer of a subunit A and a subunit B.</text>
</comment>
<evidence type="ECO:0000256" key="1">
    <source>
        <dbReference type="ARBA" id="ARBA00004753"/>
    </source>
</evidence>
<dbReference type="EMBL" id="FXEG02000002">
    <property type="protein sequence ID" value="SOX51903.1"/>
    <property type="molecule type" value="Genomic_DNA"/>
</dbReference>
<feature type="active site" description="5-glutamyl coenzyme A thioester intermediate" evidence="12">
    <location>
        <position position="284"/>
    </location>
</feature>
<dbReference type="FunFam" id="3.40.1080.10:FF:000001">
    <property type="entry name" value="Succinyl-coa:3-ketoacid-coenzyme a transferase subunit b"/>
    <property type="match status" value="1"/>
</dbReference>
<dbReference type="PANTHER" id="PTHR13707">
    <property type="entry name" value="KETOACID-COENZYME A TRANSFERASE"/>
    <property type="match status" value="1"/>
</dbReference>
<dbReference type="InterPro" id="IPR037171">
    <property type="entry name" value="NagB/RpiA_transferase-like"/>
</dbReference>
<dbReference type="AlphaFoldDB" id="A0A2K4Y569"/>
<dbReference type="InterPro" id="IPR012792">
    <property type="entry name" value="3-oxoacid_CoA-transf_A"/>
</dbReference>
<dbReference type="Gene3D" id="3.40.1080.10">
    <property type="entry name" value="Glutaconate Coenzyme A-transferase"/>
    <property type="match status" value="2"/>
</dbReference>
<evidence type="ECO:0000256" key="3">
    <source>
        <dbReference type="ARBA" id="ARBA00007047"/>
    </source>
</evidence>
<dbReference type="InterPro" id="IPR004164">
    <property type="entry name" value="CoA_transf_AS"/>
</dbReference>
<dbReference type="EC" id="2.8.3.5" evidence="5"/>
<sequence>VSKVHPDAEAALRDLLKDGITIAAGGFGLCGIPENLILALVDSGVKELTIVGNNAGVDDFGMGLLLKGRQVKKVIASYVGENKEFERQVLAGELDLSLTPQGTLAEKLRAGGAGIPGFYTRTAFGTQLAEGKDMRVFDGTEYVLEEGIQADVAIVKAWKGDTAGNLIYRKTARNFNPMIATCGKVTVAEVEELVEVGELDPDQIHTPGIYVDRIIAGPSYEKRIEFRTTSGAAAAKHESPIRETMAKRAAKELRDGYYVNLGIGIPTLVANYIPDGINVTLQSENGLLGIGAYPADDEVDPDLINAGKQTITTISGSSFFSSADSFAMIRGGHIDLSILGGLEVAENGDLANWMVPGKMVKGPGGAMDLVSGVKRVIVVMDHTAKDGSPKILKQCTLPLTGKGVVDMIITDLCVFDVDPERGLTLTELHPGVTVDDVRAKTGCDFAVA</sequence>
<evidence type="ECO:0000313" key="13">
    <source>
        <dbReference type="EMBL" id="SOX51903.1"/>
    </source>
</evidence>
<dbReference type="PIRSF" id="PIRSF000858">
    <property type="entry name" value="SCOT-t"/>
    <property type="match status" value="1"/>
</dbReference>
<dbReference type="NCBIfam" id="TIGR02428">
    <property type="entry name" value="pcaJ_scoB_fam"/>
    <property type="match status" value="1"/>
</dbReference>
<feature type="non-terminal residue" evidence="13">
    <location>
        <position position="1"/>
    </location>
</feature>
<comment type="pathway">
    <text evidence="1">Ketone metabolism; succinyl-CoA degradation; acetoacetyl-CoA from succinyl-CoA: step 1/1.</text>
</comment>
<keyword evidence="7" id="KW-0809">Transit peptide</keyword>
<dbReference type="InterPro" id="IPR004165">
    <property type="entry name" value="CoA_trans_fam_I"/>
</dbReference>
<dbReference type="SUPFAM" id="SSF100950">
    <property type="entry name" value="NagB/RpiA/CoA transferase-like"/>
    <property type="match status" value="2"/>
</dbReference>